<dbReference type="GO" id="GO:0003743">
    <property type="term" value="F:translation initiation factor activity"/>
    <property type="evidence" value="ECO:0007669"/>
    <property type="project" value="InterPro"/>
</dbReference>
<evidence type="ECO:0000259" key="2">
    <source>
        <dbReference type="PROSITE" id="PS50296"/>
    </source>
</evidence>
<dbReference type="AlphaFoldDB" id="A0A6C0JS28"/>
<dbReference type="PANTHER" id="PTHR12789:SF0">
    <property type="entry name" value="DENSITY-REGULATED PROTEIN"/>
    <property type="match status" value="1"/>
</dbReference>
<reference evidence="3" key="1">
    <citation type="journal article" date="2020" name="Nature">
        <title>Giant virus diversity and host interactions through global metagenomics.</title>
        <authorList>
            <person name="Schulz F."/>
            <person name="Roux S."/>
            <person name="Paez-Espino D."/>
            <person name="Jungbluth S."/>
            <person name="Walsh D.A."/>
            <person name="Denef V.J."/>
            <person name="McMahon K.D."/>
            <person name="Konstantinidis K.T."/>
            <person name="Eloe-Fadrosh E.A."/>
            <person name="Kyrpides N.C."/>
            <person name="Woyke T."/>
        </authorList>
    </citation>
    <scope>NUCLEOTIDE SEQUENCE</scope>
    <source>
        <strain evidence="3">GVMAG-S-1062768-28</strain>
    </source>
</reference>
<evidence type="ECO:0000256" key="1">
    <source>
        <dbReference type="SAM" id="MobiDB-lite"/>
    </source>
</evidence>
<dbReference type="Pfam" id="PF01253">
    <property type="entry name" value="SUI1"/>
    <property type="match status" value="1"/>
</dbReference>
<dbReference type="InterPro" id="IPR050318">
    <property type="entry name" value="DENR/SUI1_TIF"/>
</dbReference>
<evidence type="ECO:0000313" key="3">
    <source>
        <dbReference type="EMBL" id="QHU08173.1"/>
    </source>
</evidence>
<proteinExistence type="predicted"/>
<dbReference type="InterPro" id="IPR036877">
    <property type="entry name" value="SUI1_dom_sf"/>
</dbReference>
<dbReference type="GO" id="GO:0003729">
    <property type="term" value="F:mRNA binding"/>
    <property type="evidence" value="ECO:0007669"/>
    <property type="project" value="TreeGrafter"/>
</dbReference>
<feature type="region of interest" description="Disordered" evidence="1">
    <location>
        <begin position="15"/>
        <end position="34"/>
    </location>
</feature>
<accession>A0A6C0JS28</accession>
<dbReference type="GO" id="GO:0001731">
    <property type="term" value="P:formation of translation preinitiation complex"/>
    <property type="evidence" value="ECO:0007669"/>
    <property type="project" value="TreeGrafter"/>
</dbReference>
<dbReference type="GO" id="GO:0002188">
    <property type="term" value="P:translation reinitiation"/>
    <property type="evidence" value="ECO:0007669"/>
    <property type="project" value="TreeGrafter"/>
</dbReference>
<dbReference type="Gene3D" id="3.30.780.10">
    <property type="entry name" value="SUI1-like domain"/>
    <property type="match status" value="1"/>
</dbReference>
<dbReference type="InterPro" id="IPR001950">
    <property type="entry name" value="SUI1"/>
</dbReference>
<name>A0A6C0JS28_9ZZZZ</name>
<organism evidence="3">
    <name type="scientific">viral metagenome</name>
    <dbReference type="NCBI Taxonomy" id="1070528"/>
    <lineage>
        <taxon>unclassified sequences</taxon>
        <taxon>metagenomes</taxon>
        <taxon>organismal metagenomes</taxon>
    </lineage>
</organism>
<feature type="domain" description="SUI1" evidence="2">
    <location>
        <begin position="55"/>
        <end position="123"/>
    </location>
</feature>
<dbReference type="SUPFAM" id="SSF55159">
    <property type="entry name" value="eIF1-like"/>
    <property type="match status" value="1"/>
</dbReference>
<sequence>MDIPEYYIEDVDGAWSSEDDTTPEQPDFDSGSNYFNKPAITTDKKEKSVTTPLDVHIRIYKRNGKKYVTTVEGLDLEEVIIKKFISKCSKKYSCGGSYDKKDKIVKFSGDFRNNISEFLLENEIVEKQNLHIHGF</sequence>
<protein>
    <recommendedName>
        <fullName evidence="2">SUI1 domain-containing protein</fullName>
    </recommendedName>
</protein>
<dbReference type="EMBL" id="MN740695">
    <property type="protein sequence ID" value="QHU08173.1"/>
    <property type="molecule type" value="Genomic_DNA"/>
</dbReference>
<dbReference type="PROSITE" id="PS50296">
    <property type="entry name" value="SUI1"/>
    <property type="match status" value="1"/>
</dbReference>
<dbReference type="PANTHER" id="PTHR12789">
    <property type="entry name" value="DENSITY-REGULATED PROTEIN HOMOLOG"/>
    <property type="match status" value="1"/>
</dbReference>